<name>A0A267MQL5_9FIRM</name>
<dbReference type="RefSeq" id="WP_095130036.1">
    <property type="nucleotide sequence ID" value="NZ_NIBG01000001.1"/>
</dbReference>
<dbReference type="AlphaFoldDB" id="A0A267MQL5"/>
<accession>A0A267MQL5</accession>
<sequence length="59" mass="7089">MGRRRYFRHRIGFRFSKKNLWPFVFASNSKEYASKHEIKLVNGDNLVKLIDKDLETMSL</sequence>
<protein>
    <submittedName>
        <fullName evidence="1">Uncharacterized protein</fullName>
    </submittedName>
</protein>
<evidence type="ECO:0000313" key="1">
    <source>
        <dbReference type="EMBL" id="PAB61020.1"/>
    </source>
</evidence>
<keyword evidence="2" id="KW-1185">Reference proteome</keyword>
<dbReference type="EMBL" id="NIBG01000001">
    <property type="protein sequence ID" value="PAB61020.1"/>
    <property type="molecule type" value="Genomic_DNA"/>
</dbReference>
<gene>
    <name evidence="1" type="ORF">CCE28_00900</name>
</gene>
<reference evidence="1 2" key="1">
    <citation type="submission" date="2017-06" db="EMBL/GenBank/DDBJ databases">
        <title>Draft genome sequence of anaerobic fermentative bacterium Anaeromicrobium sediminis DY2726D isolated from West Pacific Ocean sediments.</title>
        <authorList>
            <person name="Zeng X."/>
        </authorList>
    </citation>
    <scope>NUCLEOTIDE SEQUENCE [LARGE SCALE GENOMIC DNA]</scope>
    <source>
        <strain evidence="1 2">DY2726D</strain>
    </source>
</reference>
<organism evidence="1 2">
    <name type="scientific">Anaeromicrobium sediminis</name>
    <dbReference type="NCBI Taxonomy" id="1478221"/>
    <lineage>
        <taxon>Bacteria</taxon>
        <taxon>Bacillati</taxon>
        <taxon>Bacillota</taxon>
        <taxon>Clostridia</taxon>
        <taxon>Peptostreptococcales</taxon>
        <taxon>Thermotaleaceae</taxon>
        <taxon>Anaeromicrobium</taxon>
    </lineage>
</organism>
<evidence type="ECO:0000313" key="2">
    <source>
        <dbReference type="Proteomes" id="UP000216024"/>
    </source>
</evidence>
<proteinExistence type="predicted"/>
<comment type="caution">
    <text evidence="1">The sequence shown here is derived from an EMBL/GenBank/DDBJ whole genome shotgun (WGS) entry which is preliminary data.</text>
</comment>
<dbReference type="Proteomes" id="UP000216024">
    <property type="component" value="Unassembled WGS sequence"/>
</dbReference>